<dbReference type="Proteomes" id="UP000593663">
    <property type="component" value="Chromosome 1"/>
</dbReference>
<dbReference type="RefSeq" id="WP_025546532.1">
    <property type="nucleotide sequence ID" value="NZ_BATN01000001.1"/>
</dbReference>
<dbReference type="Pfam" id="PF00437">
    <property type="entry name" value="T2SSE"/>
    <property type="match status" value="1"/>
</dbReference>
<dbReference type="PANTHER" id="PTHR30486:SF6">
    <property type="entry name" value="TYPE IV PILUS RETRACTATION ATPASE PILT"/>
    <property type="match status" value="1"/>
</dbReference>
<comment type="similarity">
    <text evidence="1">Belongs to the GSP E family.</text>
</comment>
<gene>
    <name evidence="4" type="ORF">H5V43_04290</name>
    <name evidence="3" type="ORF">SFOMI_2260</name>
</gene>
<protein>
    <submittedName>
        <fullName evidence="4">CpaF family protein</fullName>
    </submittedName>
    <submittedName>
        <fullName evidence="3">Type II/IV secretion system ATP hydrolase TadA</fullName>
    </submittedName>
</protein>
<name>A0A292ZF21_SPHSA</name>
<dbReference type="Gene3D" id="3.30.450.380">
    <property type="match status" value="1"/>
</dbReference>
<evidence type="ECO:0000259" key="2">
    <source>
        <dbReference type="SMART" id="SM00382"/>
    </source>
</evidence>
<sequence length="451" mass="49802">MWQIRKGERGDPRDEVGPIETEAAHLEEDRHTELKVALHQKLIDIINLSALETMSRAQVEAEVGEIVHEQLALQKHALNLEERRRLVSDILDELLGLGPLEPLLKDHSITDILVNGHKIVFVERNGRLVETATRFKDEKHLLRIIQKIVAAVGRRIDESSPFVDARLADGSRVNAVVPPLAIDGSLLSIRKFAKVPISMARLTELGSVPAPMAQVLSAVVEARRNVLISGGTGSGKTTLLNAMSAAIDEHERIVTIEDSAELQLQQRHVARLETRPANIEGKGEVTQRDLVKNALRMRPDRIIVGEVRAGEAFDMLQAMNTGHDGSMTTVHANTPRDALSRVEQMIGMSGIDISPRSARAQIASALNVIVQVGRLADGRRRLLSLSEITGMEGEVITMQEIFRFKMTGRDENNMVRGHFEATGIRPKFMGELADRGIALPAELFRPDAVIH</sequence>
<feature type="domain" description="AAA+ ATPase" evidence="2">
    <location>
        <begin position="222"/>
        <end position="352"/>
    </location>
</feature>
<reference evidence="4" key="6">
    <citation type="journal article" date="2021" name="Microbiol. Resour. Announc.">
        <title>Complete Genome Sequence of Sphingobium barthaii KK22, a High-Molecular-Weight Polycyclic Aromatic Hydrocarbon-Degrading Soil Bacterium.</title>
        <authorList>
            <person name="Mori J.F."/>
            <person name="Kanaly R.A."/>
        </authorList>
    </citation>
    <scope>NUCLEOTIDE SEQUENCE</scope>
    <source>
        <strain evidence="4">KK22</strain>
    </source>
</reference>
<keyword evidence="3" id="KW-0378">Hydrolase</keyword>
<evidence type="ECO:0000313" key="4">
    <source>
        <dbReference type="EMBL" id="QOT72368.1"/>
    </source>
</evidence>
<reference evidence="6" key="5">
    <citation type="submission" date="2020-08" db="EMBL/GenBank/DDBJ databases">
        <title>Complete genome sequence of Sphingobium barthaii strain KK22, a high-molecular-weight polycyclic aromatic hydrocarbon-degrading soil bacterium.</title>
        <authorList>
            <person name="Mori J.F."/>
            <person name="Kanaly R.A."/>
        </authorList>
    </citation>
    <scope>NUCLEOTIDE SEQUENCE [LARGE SCALE GENOMIC DNA]</scope>
    <source>
        <strain evidence="6">KK22</strain>
    </source>
</reference>
<accession>A0A292ZF21</accession>
<organism evidence="3 5">
    <name type="scientific">Sphingobium fuliginis (strain ATCC 27551)</name>
    <dbReference type="NCBI Taxonomy" id="336203"/>
    <lineage>
        <taxon>Bacteria</taxon>
        <taxon>Pseudomonadati</taxon>
        <taxon>Pseudomonadota</taxon>
        <taxon>Alphaproteobacteria</taxon>
        <taxon>Sphingomonadales</taxon>
        <taxon>Sphingomonadaceae</taxon>
        <taxon>Sphingobium</taxon>
    </lineage>
</organism>
<dbReference type="PANTHER" id="PTHR30486">
    <property type="entry name" value="TWITCHING MOTILITY PROTEIN PILT"/>
    <property type="match status" value="1"/>
</dbReference>
<dbReference type="AlphaFoldDB" id="A0A292ZF21"/>
<dbReference type="SUPFAM" id="SSF52540">
    <property type="entry name" value="P-loop containing nucleoside triphosphate hydrolases"/>
    <property type="match status" value="1"/>
</dbReference>
<reference evidence="3 5" key="1">
    <citation type="journal article" date="2013" name="Biodegradation">
        <title>Occurrence of 4-tert-butylphenol (4-t-BP) biodegradation in an aquatic sample caused by the presence of Spirodela polyrrhiza and isolation of a 4-t-BP-utilizing bacterium.</title>
        <authorList>
            <person name="Ogata Y."/>
            <person name="Toyama T."/>
            <person name="Yu N."/>
            <person name="Wang X."/>
            <person name="Sei K."/>
            <person name="Ike M."/>
        </authorList>
    </citation>
    <scope>NUCLEOTIDE SEQUENCE [LARGE SCALE GENOMIC DNA]</scope>
    <source>
        <strain evidence="3 5">OMI</strain>
    </source>
</reference>
<evidence type="ECO:0000313" key="3">
    <source>
        <dbReference type="EMBL" id="GAY21708.1"/>
    </source>
</evidence>
<dbReference type="CDD" id="cd01130">
    <property type="entry name" value="VirB11-like_ATPase"/>
    <property type="match status" value="1"/>
</dbReference>
<dbReference type="EMBL" id="BEWI01000031">
    <property type="protein sequence ID" value="GAY21708.1"/>
    <property type="molecule type" value="Genomic_DNA"/>
</dbReference>
<proteinExistence type="inferred from homology"/>
<dbReference type="EMBL" id="CP060035">
    <property type="protein sequence ID" value="QOT72368.1"/>
    <property type="molecule type" value="Genomic_DNA"/>
</dbReference>
<dbReference type="InterPro" id="IPR003593">
    <property type="entry name" value="AAA+_ATPase"/>
</dbReference>
<evidence type="ECO:0000256" key="1">
    <source>
        <dbReference type="ARBA" id="ARBA00006611"/>
    </source>
</evidence>
<dbReference type="InterPro" id="IPR001482">
    <property type="entry name" value="T2SS/T4SS_dom"/>
</dbReference>
<evidence type="ECO:0000313" key="6">
    <source>
        <dbReference type="Proteomes" id="UP000593663"/>
    </source>
</evidence>
<dbReference type="InterPro" id="IPR050921">
    <property type="entry name" value="T4SS_GSP_E_ATPase"/>
</dbReference>
<dbReference type="GO" id="GO:0016887">
    <property type="term" value="F:ATP hydrolysis activity"/>
    <property type="evidence" value="ECO:0007669"/>
    <property type="project" value="InterPro"/>
</dbReference>
<reference evidence="3" key="3">
    <citation type="submission" date="2017-10" db="EMBL/GenBank/DDBJ databases">
        <title>Bioaugmenting a lab-scale membrane bioreactor with Sphingobium fuliginis OMI to degrade 4-tert-butylphenol.</title>
        <authorList>
            <person name="Takada K."/>
            <person name="Shiba T."/>
            <person name="Soda S."/>
            <person name="Inoue D."/>
            <person name="Miyake M."/>
            <person name="Eguchi M."/>
            <person name="Ike M."/>
        </authorList>
    </citation>
    <scope>NUCLEOTIDE SEQUENCE</scope>
    <source>
        <strain evidence="3">OMI</strain>
    </source>
</reference>
<dbReference type="Gene3D" id="3.40.50.300">
    <property type="entry name" value="P-loop containing nucleotide triphosphate hydrolases"/>
    <property type="match status" value="1"/>
</dbReference>
<dbReference type="SMART" id="SM00382">
    <property type="entry name" value="AAA"/>
    <property type="match status" value="1"/>
</dbReference>
<evidence type="ECO:0000313" key="5">
    <source>
        <dbReference type="Proteomes" id="UP000221538"/>
    </source>
</evidence>
<dbReference type="KEGG" id="sbar:H5V43_04290"/>
<dbReference type="Proteomes" id="UP000221538">
    <property type="component" value="Unassembled WGS sequence"/>
</dbReference>
<reference evidence="3 5" key="2">
    <citation type="journal article" date="2013" name="Environ. Sci. Technol.">
        <title>The 4-tert-butylphenol-utilizing bacterium Sphingobium fuliginis OMI can degrade bisphenols via phenolic ring hydroxylation and meta-cleavage pathway.</title>
        <authorList>
            <person name="Ogata Y."/>
            <person name="Goda S."/>
            <person name="Toyama T."/>
            <person name="Sei K."/>
            <person name="Ike M."/>
        </authorList>
    </citation>
    <scope>NUCLEOTIDE SEQUENCE [LARGE SCALE GENOMIC DNA]</scope>
    <source>
        <strain evidence="3 5">OMI</strain>
    </source>
</reference>
<reference evidence="3" key="4">
    <citation type="submission" date="2017-10" db="EMBL/GenBank/DDBJ databases">
        <authorList>
            <person name="Banno H."/>
            <person name="Chua N.-H."/>
        </authorList>
    </citation>
    <scope>NUCLEOTIDE SEQUENCE</scope>
    <source>
        <strain evidence="3">OMI</strain>
    </source>
</reference>
<dbReference type="InterPro" id="IPR027417">
    <property type="entry name" value="P-loop_NTPase"/>
</dbReference>